<gene>
    <name evidence="1" type="ORF">SAMCFNEI73_Ch1680</name>
</gene>
<evidence type="ECO:0000313" key="2">
    <source>
        <dbReference type="Proteomes" id="UP000182306"/>
    </source>
</evidence>
<organism evidence="1 2">
    <name type="scientific">Sinorhizobium americanum</name>
    <dbReference type="NCBI Taxonomy" id="194963"/>
    <lineage>
        <taxon>Bacteria</taxon>
        <taxon>Pseudomonadati</taxon>
        <taxon>Pseudomonadota</taxon>
        <taxon>Alphaproteobacteria</taxon>
        <taxon>Hyphomicrobiales</taxon>
        <taxon>Rhizobiaceae</taxon>
        <taxon>Sinorhizobium/Ensifer group</taxon>
        <taxon>Sinorhizobium</taxon>
    </lineage>
</organism>
<keyword evidence="2" id="KW-1185">Reference proteome</keyword>
<sequence>MWLEPHKKQRPLGEEIQRALLVLIGNWEEEVANPYRGRWEEECAARSMI</sequence>
<name>A0A1L3LLM4_9HYPH</name>
<proteinExistence type="predicted"/>
<dbReference type="RefSeq" id="WP_156911494.1">
    <property type="nucleotide sequence ID" value="NZ_CP013107.1"/>
</dbReference>
<protein>
    <submittedName>
        <fullName evidence="1">Uncharacterized protein</fullName>
    </submittedName>
</protein>
<reference evidence="1 2" key="1">
    <citation type="submission" date="2015-10" db="EMBL/GenBank/DDBJ databases">
        <title>Genomic differences between typical nodule nitrogen-fixing rhizobial strains and those coming from bean seeds.</title>
        <authorList>
            <person name="Peralta H."/>
            <person name="Aguilar-Vera A."/>
            <person name="Diaz R."/>
            <person name="Mora Y."/>
            <person name="Martinez-Batallar G."/>
            <person name="Salazar E."/>
            <person name="Vargas-Lagunas C."/>
            <person name="Encarnacion S."/>
            <person name="Girard L."/>
            <person name="Mora J."/>
        </authorList>
    </citation>
    <scope>NUCLEOTIDE SEQUENCE [LARGE SCALE GENOMIC DNA]</scope>
    <source>
        <strain evidence="1 2">CFNEI 73</strain>
    </source>
</reference>
<dbReference type="EMBL" id="CP013107">
    <property type="protein sequence ID" value="APG90981.1"/>
    <property type="molecule type" value="Genomic_DNA"/>
</dbReference>
<dbReference type="KEGG" id="same:SAMCFNEI73_Ch1680"/>
<evidence type="ECO:0000313" key="1">
    <source>
        <dbReference type="EMBL" id="APG90981.1"/>
    </source>
</evidence>
<dbReference type="AlphaFoldDB" id="A0A1L3LLM4"/>
<accession>A0A1L3LLM4</accession>
<dbReference type="Proteomes" id="UP000182306">
    <property type="component" value="Chromosome"/>
</dbReference>